<name>A0ABT1N7V3_9GAMM</name>
<evidence type="ECO:0008006" key="4">
    <source>
        <dbReference type="Google" id="ProtNLM"/>
    </source>
</evidence>
<dbReference type="Proteomes" id="UP001524460">
    <property type="component" value="Unassembled WGS sequence"/>
</dbReference>
<comment type="caution">
    <text evidence="2">The sequence shown here is derived from an EMBL/GenBank/DDBJ whole genome shotgun (WGS) entry which is preliminary data.</text>
</comment>
<feature type="signal peptide" evidence="1">
    <location>
        <begin position="1"/>
        <end position="18"/>
    </location>
</feature>
<feature type="chain" id="PRO_5045368301" description="DUF3718 domain-containing protein" evidence="1">
    <location>
        <begin position="19"/>
        <end position="119"/>
    </location>
</feature>
<dbReference type="EMBL" id="JANEYT010000092">
    <property type="protein sequence ID" value="MCQ1060844.1"/>
    <property type="molecule type" value="Genomic_DNA"/>
</dbReference>
<proteinExistence type="predicted"/>
<evidence type="ECO:0000313" key="2">
    <source>
        <dbReference type="EMBL" id="MCQ1060844.1"/>
    </source>
</evidence>
<accession>A0ABT1N7V3</accession>
<organism evidence="2 3">
    <name type="scientific">Photobacterium pectinilyticum</name>
    <dbReference type="NCBI Taxonomy" id="2906793"/>
    <lineage>
        <taxon>Bacteria</taxon>
        <taxon>Pseudomonadati</taxon>
        <taxon>Pseudomonadota</taxon>
        <taxon>Gammaproteobacteria</taxon>
        <taxon>Vibrionales</taxon>
        <taxon>Vibrionaceae</taxon>
        <taxon>Photobacterium</taxon>
    </lineage>
</organism>
<reference evidence="2 3" key="1">
    <citation type="submission" date="2022-07" db="EMBL/GenBank/DDBJ databases">
        <title>Photobacterium pectinilyticum sp. nov., a marine bacterium isolated from surface seawater of Qingdao offshore.</title>
        <authorList>
            <person name="Wang X."/>
        </authorList>
    </citation>
    <scope>NUCLEOTIDE SEQUENCE [LARGE SCALE GENOMIC DNA]</scope>
    <source>
        <strain evidence="2 3">ZSDE20</strain>
    </source>
</reference>
<keyword evidence="1" id="KW-0732">Signal</keyword>
<keyword evidence="3" id="KW-1185">Reference proteome</keyword>
<protein>
    <recommendedName>
        <fullName evidence="4">DUF3718 domain-containing protein</fullName>
    </recommendedName>
</protein>
<dbReference type="RefSeq" id="WP_255044935.1">
    <property type="nucleotide sequence ID" value="NZ_JANEYT010000092.1"/>
</dbReference>
<gene>
    <name evidence="2" type="ORF">NHN17_22630</name>
</gene>
<evidence type="ECO:0000256" key="1">
    <source>
        <dbReference type="SAM" id="SignalP"/>
    </source>
</evidence>
<evidence type="ECO:0000313" key="3">
    <source>
        <dbReference type="Proteomes" id="UP001524460"/>
    </source>
</evidence>
<sequence>MKKLLISVTVLLSFSAQADFLHPLQFDGSEMHQNRVVTYIQERVRKDYCDTIDLCQEVMLRMMEQENLGAFKRLTNATHTDILDRAIADYCGAIDMCTYQMIEIMYNENVSASQQQLTW</sequence>